<comment type="caution">
    <text evidence="1">The sequence shown here is derived from an EMBL/GenBank/DDBJ whole genome shotgun (WGS) entry which is preliminary data.</text>
</comment>
<proteinExistence type="predicted"/>
<dbReference type="GO" id="GO:0003677">
    <property type="term" value="F:DNA binding"/>
    <property type="evidence" value="ECO:0007669"/>
    <property type="project" value="UniProtKB-KW"/>
</dbReference>
<name>A0ABS4EFX1_9HYPH</name>
<evidence type="ECO:0000313" key="1">
    <source>
        <dbReference type="EMBL" id="MBP1856843.1"/>
    </source>
</evidence>
<protein>
    <submittedName>
        <fullName evidence="1">DNA-binding transcriptional regulator AlpA</fullName>
    </submittedName>
</protein>
<evidence type="ECO:0000313" key="2">
    <source>
        <dbReference type="Proteomes" id="UP000823786"/>
    </source>
</evidence>
<dbReference type="RefSeq" id="WP_407692725.1">
    <property type="nucleotide sequence ID" value="NZ_JAGGJV010000001.1"/>
</dbReference>
<keyword evidence="2" id="KW-1185">Reference proteome</keyword>
<keyword evidence="1" id="KW-0238">DNA-binding</keyword>
<organism evidence="1 2">
    <name type="scientific">Rhizobium herbae</name>
    <dbReference type="NCBI Taxonomy" id="508661"/>
    <lineage>
        <taxon>Bacteria</taxon>
        <taxon>Pseudomonadati</taxon>
        <taxon>Pseudomonadota</taxon>
        <taxon>Alphaproteobacteria</taxon>
        <taxon>Hyphomicrobiales</taxon>
        <taxon>Rhizobiaceae</taxon>
        <taxon>Rhizobium/Agrobacterium group</taxon>
        <taxon>Rhizobium</taxon>
    </lineage>
</organism>
<accession>A0ABS4EFX1</accession>
<dbReference type="Proteomes" id="UP000823786">
    <property type="component" value="Unassembled WGS sequence"/>
</dbReference>
<reference evidence="1 2" key="1">
    <citation type="submission" date="2021-03" db="EMBL/GenBank/DDBJ databases">
        <title>Genomic Encyclopedia of Type Strains, Phase IV (KMG-IV): sequencing the most valuable type-strain genomes for metagenomic binning, comparative biology and taxonomic classification.</title>
        <authorList>
            <person name="Goeker M."/>
        </authorList>
    </citation>
    <scope>NUCLEOTIDE SEQUENCE [LARGE SCALE GENOMIC DNA]</scope>
    <source>
        <strain evidence="1 2">DSM 26427</strain>
    </source>
</reference>
<dbReference type="EMBL" id="JAGGJV010000001">
    <property type="protein sequence ID" value="MBP1856843.1"/>
    <property type="molecule type" value="Genomic_DNA"/>
</dbReference>
<gene>
    <name evidence="1" type="ORF">J2Z75_000323</name>
</gene>
<sequence>MVVKKVADDDELLKASEICAWKKISQNTFYRQVAAGLIPPGERVGLRGVRWRRSLIDAAYNAMTHAQRRVPIGTGLDHEGTASVEVAARWLALEPSPPRPVVPALKERFGLTALQACEATALAFDLRAGGGAA</sequence>